<reference evidence="8" key="1">
    <citation type="journal article" date="2019" name="Int. J. Syst. Evol. Microbiol.">
        <title>The Global Catalogue of Microorganisms (GCM) 10K type strain sequencing project: providing services to taxonomists for standard genome sequencing and annotation.</title>
        <authorList>
            <consortium name="The Broad Institute Genomics Platform"/>
            <consortium name="The Broad Institute Genome Sequencing Center for Infectious Disease"/>
            <person name="Wu L."/>
            <person name="Ma J."/>
        </authorList>
    </citation>
    <scope>NUCLEOTIDE SEQUENCE [LARGE SCALE GENOMIC DNA]</scope>
    <source>
        <strain evidence="8">JCM 3115</strain>
    </source>
</reference>
<dbReference type="InterPro" id="IPR029044">
    <property type="entry name" value="Nucleotide-diphossugar_trans"/>
</dbReference>
<dbReference type="RefSeq" id="WP_229811933.1">
    <property type="nucleotide sequence ID" value="NZ_BMQJ01000026.1"/>
</dbReference>
<dbReference type="SUPFAM" id="SSF53448">
    <property type="entry name" value="Nucleotide-diphospho-sugar transferases"/>
    <property type="match status" value="1"/>
</dbReference>
<evidence type="ECO:0000313" key="7">
    <source>
        <dbReference type="EMBL" id="GGQ29740.1"/>
    </source>
</evidence>
<dbReference type="PANTHER" id="PTHR43179:SF12">
    <property type="entry name" value="GALACTOFURANOSYLTRANSFERASE GLFT2"/>
    <property type="match status" value="1"/>
</dbReference>
<evidence type="ECO:0000313" key="8">
    <source>
        <dbReference type="Proteomes" id="UP000611554"/>
    </source>
</evidence>
<evidence type="ECO:0000256" key="2">
    <source>
        <dbReference type="ARBA" id="ARBA00006739"/>
    </source>
</evidence>
<organism evidence="7 8">
    <name type="scientific">Streptosporangium pseudovulgare</name>
    <dbReference type="NCBI Taxonomy" id="35765"/>
    <lineage>
        <taxon>Bacteria</taxon>
        <taxon>Bacillati</taxon>
        <taxon>Actinomycetota</taxon>
        <taxon>Actinomycetes</taxon>
        <taxon>Streptosporangiales</taxon>
        <taxon>Streptosporangiaceae</taxon>
        <taxon>Streptosporangium</taxon>
    </lineage>
</organism>
<evidence type="ECO:0000256" key="1">
    <source>
        <dbReference type="ARBA" id="ARBA00004776"/>
    </source>
</evidence>
<dbReference type="EMBL" id="BMQJ01000026">
    <property type="protein sequence ID" value="GGQ29740.1"/>
    <property type="molecule type" value="Genomic_DNA"/>
</dbReference>
<keyword evidence="8" id="KW-1185">Reference proteome</keyword>
<comment type="caution">
    <text evidence="7">The sequence shown here is derived from an EMBL/GenBank/DDBJ whole genome shotgun (WGS) entry which is preliminary data.</text>
</comment>
<dbReference type="Proteomes" id="UP000611554">
    <property type="component" value="Unassembled WGS sequence"/>
</dbReference>
<feature type="domain" description="Glycosyltransferase 2-like" evidence="6">
    <location>
        <begin position="34"/>
        <end position="187"/>
    </location>
</feature>
<keyword evidence="4 7" id="KW-0808">Transferase</keyword>
<evidence type="ECO:0000259" key="6">
    <source>
        <dbReference type="Pfam" id="PF00535"/>
    </source>
</evidence>
<evidence type="ECO:0000256" key="3">
    <source>
        <dbReference type="ARBA" id="ARBA00022676"/>
    </source>
</evidence>
<dbReference type="Gene3D" id="3.90.550.10">
    <property type="entry name" value="Spore Coat Polysaccharide Biosynthesis Protein SpsA, Chain A"/>
    <property type="match status" value="1"/>
</dbReference>
<evidence type="ECO:0000256" key="5">
    <source>
        <dbReference type="SAM" id="MobiDB-lite"/>
    </source>
</evidence>
<dbReference type="InterPro" id="IPR001173">
    <property type="entry name" value="Glyco_trans_2-like"/>
</dbReference>
<accession>A0ABQ2RJH9</accession>
<dbReference type="GO" id="GO:0016740">
    <property type="term" value="F:transferase activity"/>
    <property type="evidence" value="ECO:0007669"/>
    <property type="project" value="UniProtKB-KW"/>
</dbReference>
<evidence type="ECO:0000256" key="4">
    <source>
        <dbReference type="ARBA" id="ARBA00022679"/>
    </source>
</evidence>
<sequence>MIRRSLQTGDASRAPSAAPCPADPMTGPTATVDVVVLTMNDRPAEFPRAMESLLAQRGVGLRVVIVGNGVEPDHVPDGVRTVTLPANVGIPGGRNVGADALAGPDAGEFVFFFDNDAVLPAPDVLARLVAEARRHPGAAYVQPRIADPGSGVTLRRWVPRLRADEATRPGVVTVMAEGVVLVRRADYEKAGGWPGRFFLFHEGVDLAWRLWDLGRTGWYAPGVVVHHPATDPARHAGYYRLVARNRVWLAYRRLPVPLIPVYLLVWTLLSIARIRSRAHLAVWIAGLREGLAGGHGTRRPMSWTTVLRLLLAGRPPIV</sequence>
<dbReference type="Pfam" id="PF00535">
    <property type="entry name" value="Glycos_transf_2"/>
    <property type="match status" value="1"/>
</dbReference>
<comment type="pathway">
    <text evidence="1">Cell wall biogenesis; cell wall polysaccharide biosynthesis.</text>
</comment>
<gene>
    <name evidence="7" type="ORF">GCM10010140_69960</name>
</gene>
<feature type="region of interest" description="Disordered" evidence="5">
    <location>
        <begin position="1"/>
        <end position="25"/>
    </location>
</feature>
<feature type="compositionally biased region" description="Low complexity" evidence="5">
    <location>
        <begin position="10"/>
        <end position="24"/>
    </location>
</feature>
<keyword evidence="3" id="KW-0328">Glycosyltransferase</keyword>
<comment type="similarity">
    <text evidence="2">Belongs to the glycosyltransferase 2 family.</text>
</comment>
<proteinExistence type="inferred from homology"/>
<dbReference type="PANTHER" id="PTHR43179">
    <property type="entry name" value="RHAMNOSYLTRANSFERASE WBBL"/>
    <property type="match status" value="1"/>
</dbReference>
<name>A0ABQ2RJH9_9ACTN</name>
<protein>
    <submittedName>
        <fullName evidence="7">Glycosyl transferase</fullName>
    </submittedName>
</protein>